<dbReference type="Pfam" id="PF01302">
    <property type="entry name" value="CAP_GLY"/>
    <property type="match status" value="1"/>
</dbReference>
<dbReference type="GO" id="GO:0048471">
    <property type="term" value="C:perinuclear region of cytoplasm"/>
    <property type="evidence" value="ECO:0007669"/>
    <property type="project" value="UniProtKB-SubCell"/>
</dbReference>
<dbReference type="SUPFAM" id="SSF74924">
    <property type="entry name" value="Cap-Gly domain"/>
    <property type="match status" value="1"/>
</dbReference>
<evidence type="ECO:0000256" key="4">
    <source>
        <dbReference type="ARBA" id="ARBA00009085"/>
    </source>
</evidence>
<keyword evidence="10" id="KW-0378">Hydrolase</keyword>
<evidence type="ECO:0000256" key="1">
    <source>
        <dbReference type="ARBA" id="ARBA00000707"/>
    </source>
</evidence>
<comment type="similarity">
    <text evidence="4">Belongs to the peptidase C19 family.</text>
</comment>
<dbReference type="Gene3D" id="3.90.70.10">
    <property type="entry name" value="Cysteine proteinases"/>
    <property type="match status" value="1"/>
</dbReference>
<organism evidence="15 16">
    <name type="scientific">Steinernema glaseri</name>
    <dbReference type="NCBI Taxonomy" id="37863"/>
    <lineage>
        <taxon>Eukaryota</taxon>
        <taxon>Metazoa</taxon>
        <taxon>Ecdysozoa</taxon>
        <taxon>Nematoda</taxon>
        <taxon>Chromadorea</taxon>
        <taxon>Rhabditida</taxon>
        <taxon>Tylenchina</taxon>
        <taxon>Panagrolaimomorpha</taxon>
        <taxon>Strongyloidoidea</taxon>
        <taxon>Steinernematidae</taxon>
        <taxon>Steinernema</taxon>
    </lineage>
</organism>
<comment type="catalytic activity">
    <reaction evidence="1">
        <text>Thiol-dependent hydrolysis of ester, thioester, amide, peptide and isopeptide bonds formed by the C-terminal Gly of ubiquitin (a 76-residue protein attached to proteins as an intracellular targeting signal).</text>
        <dbReference type="EC" id="3.4.19.12"/>
    </reaction>
</comment>
<keyword evidence="7" id="KW-0645">Protease</keyword>
<evidence type="ECO:0000256" key="6">
    <source>
        <dbReference type="ARBA" id="ARBA00022490"/>
    </source>
</evidence>
<dbReference type="SMART" id="SM01052">
    <property type="entry name" value="CAP_GLY"/>
    <property type="match status" value="1"/>
</dbReference>
<name>A0A1I8A788_9BILA</name>
<evidence type="ECO:0000256" key="9">
    <source>
        <dbReference type="ARBA" id="ARBA00022786"/>
    </source>
</evidence>
<dbReference type="SUPFAM" id="SSF54001">
    <property type="entry name" value="Cysteine proteinases"/>
    <property type="match status" value="1"/>
</dbReference>
<protein>
    <recommendedName>
        <fullName evidence="5">ubiquitinyl hydrolase 1</fullName>
        <ecNumber evidence="5">3.4.19.12</ecNumber>
    </recommendedName>
</protein>
<reference evidence="16" key="1">
    <citation type="submission" date="2016-11" db="UniProtKB">
        <authorList>
            <consortium name="WormBaseParasite"/>
        </authorList>
    </citation>
    <scope>IDENTIFICATION</scope>
</reference>
<feature type="compositionally biased region" description="Polar residues" evidence="13">
    <location>
        <begin position="600"/>
        <end position="617"/>
    </location>
</feature>
<dbReference type="EC" id="3.4.19.12" evidence="5"/>
<feature type="domain" description="CAP-Gly" evidence="14">
    <location>
        <begin position="764"/>
        <end position="833"/>
    </location>
</feature>
<evidence type="ECO:0000256" key="7">
    <source>
        <dbReference type="ARBA" id="ARBA00022670"/>
    </source>
</evidence>
<sequence length="1433" mass="159568">MSADSRFNQLRQFPRRYSQVQRKSRITSCHEEQSQPHRLLSLADLRVWSPGNVLRAILKSRQFCPNMVCGLIASCLGPPSTQIRPIDAFFIAPEALGTSEAIHGASSIDPLCLLKPAALFFELSYRWARTLLFHRMAARLSHRFTFSAPILVAAISCRESSNKRWHSMEICDPRDVMKLSDLLRFRLDLASVTNSARLRIPAIRDGMAVTNCFRRETGYSVGILTSLSPSSCRAVSSPVQSCDFVFSVCKPLCATMTHRHGSVKKTNGRQADGFDTNKHVDPFALLTDSVDVVRTALLKNDVIGYIIEEQAKSIQVHEIRVERGSLLEPLRGVSSGVRTELDYNYSGRHGPHFEYFRCIDLSNTNVYLAASKEEDVELLDPIQMSILKGVLDCEVRFDLFCDKDLFHFIYTLRVGDAVCVEIIDNHAAGRTKIVKGRVEFIGEPSPGRGTNCFPSSFYFALKGNQVVAERSTFARRLRSRARGIWRWDLLDVSGGDPVEAAAAKDEEGDMDGMLEGRRLFHAPPRGAVLVGAESLKRTNPPLLERFNDSSFYMTADADFDESPPSSYRTRQLWREAQPSSAGSYVTSNVRNVPITIIPTSNSVELSGPHGSSKTVSAKSPKNGKGPSPPSSKTNSLKKSIGNLIPGRRKSPTSRPSPVQRDYYVGNFHGIRPPSPCLSNSTQSSSSAHYDVPPPEEEHGTFYMAKNGKQILYPTKHSPTERAYDSPPSIPIPDTIVFEEPEKNVRGTIADETRRINDQVNGVREKERVVWFDGKGIKHVGVVKWMGRLEGYANIYLGVEFEDKCGGGSGRLRGEHVFDAKLDHAAFVPLPMCMLEKDLKAQMQLHAYEETYAKNGRMPPPSYASIMPPQFSTQLTVQAPPSYSAAVTQGYGKGLQNSVQKPRLVDKGTRVVTTAHSPPGVGRRSPPIVYRPLSEHSPSGDYADIADNSCVEVTHKGDVRYGVVAWIGESVEKATHRVQRIAIVILDSDPPLNWERVVDHLDEMPSMSPSTQAAIFKSSNLSAIVPIAALRTDSRFVSHSTSPNGSGSYAQGVKGAPSTDNYLVPNFGNVDSGVEKNPCGPAKDIAALVGRFKGIQGYCNSCYLDATLYAMFIQSTEFDYILDRPKQRGDIPEYEELLKILKTEIVYPLRKFHYVRADHVLKFRQLLSRVLPDMTGLTCDEKDPEEILNVMFGDLLKVKPMLRLRNMADGTSHESFLCPLIAEDMWSPEQLQLITLQYLIERSMYSSTVQFNELPKTLIVQLPRSGQQKLFDKIVPNVELDLTHLIYGGLRPCRTCSSPADVMCPECFLTNPLLLNEVTFCQRCFHKAHMDKDGHSPKLLEPCSARKGADRGPVKEHYLQLSAVTLCDSISQWLTPLGVQRLYETLRGEGRLPLEVHNDPMVNRLLTDCYICFYTLVGPSSPNSRRAGNTKFFA</sequence>
<evidence type="ECO:0000256" key="2">
    <source>
        <dbReference type="ARBA" id="ARBA00004300"/>
    </source>
</evidence>
<dbReference type="GO" id="GO:0005813">
    <property type="term" value="C:centrosome"/>
    <property type="evidence" value="ECO:0007669"/>
    <property type="project" value="UniProtKB-SubCell"/>
</dbReference>
<evidence type="ECO:0000256" key="3">
    <source>
        <dbReference type="ARBA" id="ARBA00004556"/>
    </source>
</evidence>
<evidence type="ECO:0000256" key="10">
    <source>
        <dbReference type="ARBA" id="ARBA00022801"/>
    </source>
</evidence>
<comment type="subcellular location">
    <subcellularLocation>
        <location evidence="2">Cytoplasm</location>
        <location evidence="2">Cytoskeleton</location>
        <location evidence="2">Microtubule organizing center</location>
        <location evidence="2">Centrosome</location>
    </subcellularLocation>
    <subcellularLocation>
        <location evidence="3">Cytoplasm</location>
        <location evidence="3">Perinuclear region</location>
    </subcellularLocation>
</comment>
<dbReference type="GO" id="GO:0046872">
    <property type="term" value="F:metal ion binding"/>
    <property type="evidence" value="ECO:0007669"/>
    <property type="project" value="UniProtKB-KW"/>
</dbReference>
<evidence type="ECO:0000256" key="12">
    <source>
        <dbReference type="ARBA" id="ARBA00022833"/>
    </source>
</evidence>
<dbReference type="GO" id="GO:0004843">
    <property type="term" value="F:cysteine-type deubiquitinase activity"/>
    <property type="evidence" value="ECO:0007669"/>
    <property type="project" value="UniProtKB-EC"/>
</dbReference>
<feature type="region of interest" description="Disordered" evidence="13">
    <location>
        <begin position="600"/>
        <end position="698"/>
    </location>
</feature>
<evidence type="ECO:0000256" key="13">
    <source>
        <dbReference type="SAM" id="MobiDB-lite"/>
    </source>
</evidence>
<dbReference type="WBParaSite" id="L893_g33553.t2">
    <property type="protein sequence ID" value="L893_g33553.t2"/>
    <property type="gene ID" value="L893_g33553"/>
</dbReference>
<keyword evidence="9" id="KW-0833">Ubl conjugation pathway</keyword>
<keyword evidence="8" id="KW-0479">Metal-binding</keyword>
<dbReference type="InterPro" id="IPR036859">
    <property type="entry name" value="CAP-Gly_dom_sf"/>
</dbReference>
<keyword evidence="6" id="KW-0963">Cytoplasm</keyword>
<dbReference type="PANTHER" id="PTHR11830">
    <property type="entry name" value="40S RIBOSOMAL PROTEIN S3A"/>
    <property type="match status" value="1"/>
</dbReference>
<evidence type="ECO:0000256" key="11">
    <source>
        <dbReference type="ARBA" id="ARBA00022807"/>
    </source>
</evidence>
<keyword evidence="11" id="KW-0788">Thiol protease</keyword>
<dbReference type="InterPro" id="IPR000938">
    <property type="entry name" value="CAP-Gly_domain"/>
</dbReference>
<evidence type="ECO:0000259" key="14">
    <source>
        <dbReference type="SMART" id="SM01052"/>
    </source>
</evidence>
<dbReference type="Proteomes" id="UP000095287">
    <property type="component" value="Unplaced"/>
</dbReference>
<dbReference type="GO" id="GO:0006508">
    <property type="term" value="P:proteolysis"/>
    <property type="evidence" value="ECO:0007669"/>
    <property type="project" value="UniProtKB-KW"/>
</dbReference>
<evidence type="ECO:0000256" key="8">
    <source>
        <dbReference type="ARBA" id="ARBA00022723"/>
    </source>
</evidence>
<keyword evidence="12" id="KW-0862">Zinc</keyword>
<keyword evidence="15" id="KW-1185">Reference proteome</keyword>
<evidence type="ECO:0000256" key="5">
    <source>
        <dbReference type="ARBA" id="ARBA00012759"/>
    </source>
</evidence>
<evidence type="ECO:0000313" key="16">
    <source>
        <dbReference type="WBParaSite" id="L893_g33553.t2"/>
    </source>
</evidence>
<dbReference type="Gene3D" id="2.30.30.190">
    <property type="entry name" value="CAP Gly-rich-like domain"/>
    <property type="match status" value="1"/>
</dbReference>
<proteinExistence type="inferred from homology"/>
<dbReference type="InterPro" id="IPR038765">
    <property type="entry name" value="Papain-like_cys_pep_sf"/>
</dbReference>
<feature type="compositionally biased region" description="Polar residues" evidence="13">
    <location>
        <begin position="676"/>
        <end position="687"/>
    </location>
</feature>
<accession>A0A1I8A788</accession>
<evidence type="ECO:0000313" key="15">
    <source>
        <dbReference type="Proteomes" id="UP000095287"/>
    </source>
</evidence>